<proteinExistence type="inferred from homology"/>
<dbReference type="Proteomes" id="UP000475117">
    <property type="component" value="Chromosome"/>
</dbReference>
<protein>
    <recommendedName>
        <fullName evidence="2">PhoU domain-containing protein</fullName>
    </recommendedName>
</protein>
<evidence type="ECO:0000313" key="3">
    <source>
        <dbReference type="EMBL" id="QQL46264.1"/>
    </source>
</evidence>
<dbReference type="InterPro" id="IPR038078">
    <property type="entry name" value="PhoU-like_sf"/>
</dbReference>
<accession>A0A6B3L482</accession>
<dbReference type="EMBL" id="CP066776">
    <property type="protein sequence ID" value="QQL46264.1"/>
    <property type="molecule type" value="Genomic_DNA"/>
</dbReference>
<dbReference type="KEGG" id="soa:G3M56_006730"/>
<comment type="similarity">
    <text evidence="1">Belongs to the PhoU family.</text>
</comment>
<dbReference type="InterPro" id="IPR028366">
    <property type="entry name" value="PhoU"/>
</dbReference>
<dbReference type="AlphaFoldDB" id="A0A6B3L482"/>
<dbReference type="GO" id="GO:0030643">
    <property type="term" value="P:intracellular phosphate ion homeostasis"/>
    <property type="evidence" value="ECO:0007669"/>
    <property type="project" value="InterPro"/>
</dbReference>
<evidence type="ECO:0000256" key="1">
    <source>
        <dbReference type="ARBA" id="ARBA00008107"/>
    </source>
</evidence>
<organism evidence="3 4">
    <name type="scientific">Sulfuriroseicoccus oceanibius</name>
    <dbReference type="NCBI Taxonomy" id="2707525"/>
    <lineage>
        <taxon>Bacteria</taxon>
        <taxon>Pseudomonadati</taxon>
        <taxon>Verrucomicrobiota</taxon>
        <taxon>Verrucomicrobiia</taxon>
        <taxon>Verrucomicrobiales</taxon>
        <taxon>Verrucomicrobiaceae</taxon>
        <taxon>Sulfuriroseicoccus</taxon>
    </lineage>
</organism>
<sequence>MSDSGHILTQFDDALKSLGADVAGLKPVLVGGLEAVERALMAGDVRGLQDVREEAASIERSVADVENAGRLILVRFRPVATDLRYVLARVRVCSVAMELAEELAELAKRALALVEANEAGEPDVLAEMQRVRPLFDMAVNELRDGLDALEGPDVDLAASVRRRDAELDQLHAQLISDFIDSLSSDGRGKAHSARWLVDAVFLVRSIERVGDLAKNIADEVVFVATAKADYHAG</sequence>
<dbReference type="InterPro" id="IPR026022">
    <property type="entry name" value="PhoU_dom"/>
</dbReference>
<dbReference type="RefSeq" id="WP_164361400.1">
    <property type="nucleotide sequence ID" value="NZ_CP066776.1"/>
</dbReference>
<name>A0A6B3L482_9BACT</name>
<dbReference type="GO" id="GO:0045936">
    <property type="term" value="P:negative regulation of phosphate metabolic process"/>
    <property type="evidence" value="ECO:0007669"/>
    <property type="project" value="InterPro"/>
</dbReference>
<dbReference type="SUPFAM" id="SSF109755">
    <property type="entry name" value="PhoU-like"/>
    <property type="match status" value="1"/>
</dbReference>
<evidence type="ECO:0000259" key="2">
    <source>
        <dbReference type="Pfam" id="PF01895"/>
    </source>
</evidence>
<reference evidence="3 4" key="1">
    <citation type="submission" date="2020-12" db="EMBL/GenBank/DDBJ databases">
        <title>Sulforoseuscoccus oceanibium gen. nov., sp. nov., a representative of the phylum Verrucomicrobia with special cytoplasmic membrane, and proposal of Sulforoseuscoccusaceae fam. nov.</title>
        <authorList>
            <person name="Xi F."/>
        </authorList>
    </citation>
    <scope>NUCLEOTIDE SEQUENCE [LARGE SCALE GENOMIC DNA]</scope>
    <source>
        <strain evidence="3 4">T37</strain>
    </source>
</reference>
<evidence type="ECO:0000313" key="4">
    <source>
        <dbReference type="Proteomes" id="UP000475117"/>
    </source>
</evidence>
<dbReference type="Gene3D" id="1.20.58.220">
    <property type="entry name" value="Phosphate transport system protein phou homolog 2, domain 2"/>
    <property type="match status" value="1"/>
</dbReference>
<dbReference type="Pfam" id="PF01895">
    <property type="entry name" value="PhoU"/>
    <property type="match status" value="1"/>
</dbReference>
<dbReference type="PANTHER" id="PTHR42930:SF3">
    <property type="entry name" value="PHOSPHATE-SPECIFIC TRANSPORT SYSTEM ACCESSORY PROTEIN PHOU"/>
    <property type="match status" value="1"/>
</dbReference>
<feature type="domain" description="PhoU" evidence="2">
    <location>
        <begin position="134"/>
        <end position="220"/>
    </location>
</feature>
<dbReference type="PANTHER" id="PTHR42930">
    <property type="entry name" value="PHOSPHATE-SPECIFIC TRANSPORT SYSTEM ACCESSORY PROTEIN PHOU"/>
    <property type="match status" value="1"/>
</dbReference>
<gene>
    <name evidence="3" type="ORF">G3M56_006730</name>
</gene>
<keyword evidence="4" id="KW-1185">Reference proteome</keyword>